<proteinExistence type="predicted"/>
<dbReference type="AlphaFoldDB" id="A0AAN9TLK4"/>
<keyword evidence="2" id="KW-1185">Reference proteome</keyword>
<evidence type="ECO:0000313" key="2">
    <source>
        <dbReference type="Proteomes" id="UP001367676"/>
    </source>
</evidence>
<reference evidence="1 2" key="1">
    <citation type="submission" date="2024-03" db="EMBL/GenBank/DDBJ databases">
        <title>Adaptation during the transition from Ophiocordyceps entomopathogen to insect associate is accompanied by gene loss and intensified selection.</title>
        <authorList>
            <person name="Ward C.M."/>
            <person name="Onetto C.A."/>
            <person name="Borneman A.R."/>
        </authorList>
    </citation>
    <scope>NUCLEOTIDE SEQUENCE [LARGE SCALE GENOMIC DNA]</scope>
    <source>
        <strain evidence="1">AWRI1</strain>
        <tissue evidence="1">Single Adult Female</tissue>
    </source>
</reference>
<comment type="caution">
    <text evidence="1">The sequence shown here is derived from an EMBL/GenBank/DDBJ whole genome shotgun (WGS) entry which is preliminary data.</text>
</comment>
<gene>
    <name evidence="1" type="ORF">V9T40_008378</name>
</gene>
<protein>
    <submittedName>
        <fullName evidence="1">Uncharacterized protein</fullName>
    </submittedName>
</protein>
<accession>A0AAN9TLK4</accession>
<dbReference type="EMBL" id="JBBCAQ010000010">
    <property type="protein sequence ID" value="KAK7600937.1"/>
    <property type="molecule type" value="Genomic_DNA"/>
</dbReference>
<name>A0AAN9TLK4_9HEMI</name>
<sequence>MDVTVTKNDDGMAAIFSELVPQRNWLVNDGIDFCIDESRCSEKIQNAVEGASTVEDDRRQRAKVNDSNQSSAFKVLDGKDVNDIPAVYAVPTLQPFEFAAVGVWIDKRIVPGFKYRVRSIDTEEYKNDFLFDGEGLTLQSIGYGYSRRITFAAPPGQLNNNVNYFYSDSRKYGFAFQPQLISIGEKFTIYDISHHPVGHVEVLKIQQPQEEISHQVLDDKSVEKSARVRALAKVEWFDRNEVCVASIRGTAISIKRQGELAQVCRIVGVNISGQPHRSFTLFPGIDNKRRCITVNGAACNDVPISYNVVGLETYELPVIGTYIDPRILPGFSYKVRPINSKNYLFDGQALRLLSIGTGYSKRLTFEPFKNCLNTNQNYFWTDSMPSGFGFELRAVHCDTTFKIYVKDQCLGYSSVFRVDYPQYEEKQSLTRDHRGSVVTKYVHVEITCLVTLCWPNSTGQTSQICDGRVMRISGMAVLEKTARDKEARLLRIQDIGLDSQLNFLFLDEHDDHTNLIFEAQ</sequence>
<evidence type="ECO:0000313" key="1">
    <source>
        <dbReference type="EMBL" id="KAK7600937.1"/>
    </source>
</evidence>
<dbReference type="Proteomes" id="UP001367676">
    <property type="component" value="Unassembled WGS sequence"/>
</dbReference>
<organism evidence="1 2">
    <name type="scientific">Parthenolecanium corni</name>
    <dbReference type="NCBI Taxonomy" id="536013"/>
    <lineage>
        <taxon>Eukaryota</taxon>
        <taxon>Metazoa</taxon>
        <taxon>Ecdysozoa</taxon>
        <taxon>Arthropoda</taxon>
        <taxon>Hexapoda</taxon>
        <taxon>Insecta</taxon>
        <taxon>Pterygota</taxon>
        <taxon>Neoptera</taxon>
        <taxon>Paraneoptera</taxon>
        <taxon>Hemiptera</taxon>
        <taxon>Sternorrhyncha</taxon>
        <taxon>Coccoidea</taxon>
        <taxon>Coccidae</taxon>
        <taxon>Parthenolecanium</taxon>
    </lineage>
</organism>